<accession>A0A0G0LCT3</accession>
<evidence type="ECO:0000256" key="2">
    <source>
        <dbReference type="ARBA" id="ARBA00022481"/>
    </source>
</evidence>
<dbReference type="GO" id="GO:0003747">
    <property type="term" value="F:translation release factor activity"/>
    <property type="evidence" value="ECO:0007669"/>
    <property type="project" value="InterPro"/>
</dbReference>
<feature type="domain" description="Prokaryotic-type class I peptide chain release factors" evidence="4">
    <location>
        <begin position="115"/>
        <end position="131"/>
    </location>
</feature>
<name>A0A0G0LCT3_9BACT</name>
<dbReference type="Proteomes" id="UP000034231">
    <property type="component" value="Unassembled WGS sequence"/>
</dbReference>
<dbReference type="Gene3D" id="3.30.160.20">
    <property type="match status" value="1"/>
</dbReference>
<protein>
    <submittedName>
        <fullName evidence="5">Peptide chain release factor 1</fullName>
    </submittedName>
</protein>
<sequence length="238" mass="27027">MPISNSNIAILEFRIGPGGTEASLWLEDLMRMYIRYAEKVGWKVNYIDNDILKISGLDAYNQLKWETGTHRVQRIPLTEKRGRIQTSTAAVAVYPQVTSHDIVLNPDDVDMTASRAGGNGGQNVNKVSTAVRILHKPTGLTFSVRQERSQEQNRAIAMDLLRAKLWQMEEDKKISQLGTTRDKVGLAMRADKIRSYNYPRNQIKDHRIDKDFNLTKCLNGDLTDLLLELTVLDEAEQK</sequence>
<dbReference type="Pfam" id="PF00472">
    <property type="entry name" value="RF-1"/>
    <property type="match status" value="1"/>
</dbReference>
<dbReference type="PANTHER" id="PTHR43804:SF8">
    <property type="entry name" value="PEPTIDE CHAIN RELEASE FACTOR APG3, CHLOROPLASTIC"/>
    <property type="match status" value="1"/>
</dbReference>
<proteinExistence type="inferred from homology"/>
<dbReference type="EMBL" id="LBTX01000005">
    <property type="protein sequence ID" value="KKQ50456.1"/>
    <property type="molecule type" value="Genomic_DNA"/>
</dbReference>
<comment type="similarity">
    <text evidence="1">Belongs to the prokaryotic/mitochondrial release factor family.</text>
</comment>
<dbReference type="GO" id="GO:0005737">
    <property type="term" value="C:cytoplasm"/>
    <property type="evidence" value="ECO:0007669"/>
    <property type="project" value="UniProtKB-ARBA"/>
</dbReference>
<dbReference type="InterPro" id="IPR000352">
    <property type="entry name" value="Pep_chain_release_fac_I"/>
</dbReference>
<dbReference type="Pfam" id="PF03462">
    <property type="entry name" value="PCRF"/>
    <property type="match status" value="1"/>
</dbReference>
<comment type="caution">
    <text evidence="5">The sequence shown here is derived from an EMBL/GenBank/DDBJ whole genome shotgun (WGS) entry which is preliminary data.</text>
</comment>
<evidence type="ECO:0000256" key="1">
    <source>
        <dbReference type="ARBA" id="ARBA00010835"/>
    </source>
</evidence>
<evidence type="ECO:0000313" key="5">
    <source>
        <dbReference type="EMBL" id="KKQ50456.1"/>
    </source>
</evidence>
<dbReference type="SMART" id="SM00937">
    <property type="entry name" value="PCRF"/>
    <property type="match status" value="1"/>
</dbReference>
<dbReference type="Gene3D" id="3.30.70.1660">
    <property type="match status" value="1"/>
</dbReference>
<evidence type="ECO:0000259" key="4">
    <source>
        <dbReference type="PROSITE" id="PS00745"/>
    </source>
</evidence>
<dbReference type="SUPFAM" id="SSF75620">
    <property type="entry name" value="Release factor"/>
    <property type="match status" value="1"/>
</dbReference>
<dbReference type="PANTHER" id="PTHR43804">
    <property type="entry name" value="LD18447P"/>
    <property type="match status" value="1"/>
</dbReference>
<gene>
    <name evidence="5" type="ORF">US68_C0005G0023</name>
</gene>
<dbReference type="InterPro" id="IPR045853">
    <property type="entry name" value="Pep_chain_release_fac_I_sf"/>
</dbReference>
<dbReference type="AlphaFoldDB" id="A0A0G0LCT3"/>
<keyword evidence="3" id="KW-0648">Protein biosynthesis</keyword>
<evidence type="ECO:0000256" key="3">
    <source>
        <dbReference type="ARBA" id="ARBA00022917"/>
    </source>
</evidence>
<reference evidence="5 6" key="1">
    <citation type="journal article" date="2015" name="Nature">
        <title>rRNA introns, odd ribosomes, and small enigmatic genomes across a large radiation of phyla.</title>
        <authorList>
            <person name="Brown C.T."/>
            <person name="Hug L.A."/>
            <person name="Thomas B.C."/>
            <person name="Sharon I."/>
            <person name="Castelle C.J."/>
            <person name="Singh A."/>
            <person name="Wilkins M.J."/>
            <person name="Williams K.H."/>
            <person name="Banfield J.F."/>
        </authorList>
    </citation>
    <scope>NUCLEOTIDE SEQUENCE [LARGE SCALE GENOMIC DNA]</scope>
</reference>
<evidence type="ECO:0000313" key="6">
    <source>
        <dbReference type="Proteomes" id="UP000034231"/>
    </source>
</evidence>
<organism evidence="5 6">
    <name type="scientific">Candidatus Shapirobacteria bacterium GW2011_GWE1_38_10</name>
    <dbReference type="NCBI Taxonomy" id="1618488"/>
    <lineage>
        <taxon>Bacteria</taxon>
        <taxon>Candidatus Shapironibacteriota</taxon>
    </lineage>
</organism>
<keyword evidence="2" id="KW-0488">Methylation</keyword>
<dbReference type="InterPro" id="IPR050057">
    <property type="entry name" value="Prokaryotic/Mito_RF"/>
</dbReference>
<dbReference type="PROSITE" id="PS00745">
    <property type="entry name" value="RF_PROK_I"/>
    <property type="match status" value="1"/>
</dbReference>
<dbReference type="InterPro" id="IPR005139">
    <property type="entry name" value="PCRF"/>
</dbReference>